<sequence>MICLTIASFLQLSYGGVYSSLSSLLGGCSLFMNIGMWYKDERNKMINLNQNFSSQHFDK</sequence>
<name>A0A0V1HV13_9BILA</name>
<proteinExistence type="predicted"/>
<organism evidence="1 2">
    <name type="scientific">Trichinella zimbabwensis</name>
    <dbReference type="NCBI Taxonomy" id="268475"/>
    <lineage>
        <taxon>Eukaryota</taxon>
        <taxon>Metazoa</taxon>
        <taxon>Ecdysozoa</taxon>
        <taxon>Nematoda</taxon>
        <taxon>Enoplea</taxon>
        <taxon>Dorylaimia</taxon>
        <taxon>Trichinellida</taxon>
        <taxon>Trichinellidae</taxon>
        <taxon>Trichinella</taxon>
    </lineage>
</organism>
<dbReference type="EMBL" id="JYDP01000028">
    <property type="protein sequence ID" value="KRZ14023.1"/>
    <property type="molecule type" value="Genomic_DNA"/>
</dbReference>
<comment type="caution">
    <text evidence="1">The sequence shown here is derived from an EMBL/GenBank/DDBJ whole genome shotgun (WGS) entry which is preliminary data.</text>
</comment>
<protein>
    <submittedName>
        <fullName evidence="1">Uncharacterized protein</fullName>
    </submittedName>
</protein>
<evidence type="ECO:0000313" key="1">
    <source>
        <dbReference type="EMBL" id="KRZ14023.1"/>
    </source>
</evidence>
<dbReference type="Proteomes" id="UP000055024">
    <property type="component" value="Unassembled WGS sequence"/>
</dbReference>
<dbReference type="AlphaFoldDB" id="A0A0V1HV13"/>
<evidence type="ECO:0000313" key="2">
    <source>
        <dbReference type="Proteomes" id="UP000055024"/>
    </source>
</evidence>
<accession>A0A0V1HV13</accession>
<reference evidence="1 2" key="1">
    <citation type="submission" date="2015-01" db="EMBL/GenBank/DDBJ databases">
        <title>Evolution of Trichinella species and genotypes.</title>
        <authorList>
            <person name="Korhonen P.K."/>
            <person name="Edoardo P."/>
            <person name="Giuseppe L.R."/>
            <person name="Gasser R.B."/>
        </authorList>
    </citation>
    <scope>NUCLEOTIDE SEQUENCE [LARGE SCALE GENOMIC DNA]</scope>
    <source>
        <strain evidence="1">ISS1029</strain>
    </source>
</reference>
<keyword evidence="2" id="KW-1185">Reference proteome</keyword>
<gene>
    <name evidence="1" type="ORF">T11_9590</name>
</gene>